<evidence type="ECO:0000313" key="2">
    <source>
        <dbReference type="EMBL" id="MBB5039764.1"/>
    </source>
</evidence>
<comment type="caution">
    <text evidence="2">The sequence shown here is derived from an EMBL/GenBank/DDBJ whole genome shotgun (WGS) entry which is preliminary data.</text>
</comment>
<dbReference type="AlphaFoldDB" id="A0A7W7YPC7"/>
<dbReference type="Proteomes" id="UP000534294">
    <property type="component" value="Unassembled WGS sequence"/>
</dbReference>
<proteinExistence type="predicted"/>
<name>A0A7W7YPC7_9BACT</name>
<keyword evidence="1" id="KW-1133">Transmembrane helix</keyword>
<organism evidence="2 3">
    <name type="scientific">Prosthecobacter dejongeii</name>
    <dbReference type="NCBI Taxonomy" id="48465"/>
    <lineage>
        <taxon>Bacteria</taxon>
        <taxon>Pseudomonadati</taxon>
        <taxon>Verrucomicrobiota</taxon>
        <taxon>Verrucomicrobiia</taxon>
        <taxon>Verrucomicrobiales</taxon>
        <taxon>Verrucomicrobiaceae</taxon>
        <taxon>Prosthecobacter</taxon>
    </lineage>
</organism>
<keyword evidence="1" id="KW-0812">Transmembrane</keyword>
<evidence type="ECO:0000313" key="3">
    <source>
        <dbReference type="Proteomes" id="UP000534294"/>
    </source>
</evidence>
<gene>
    <name evidence="2" type="ORF">HNQ64_004042</name>
</gene>
<protein>
    <submittedName>
        <fullName evidence="2">Uncharacterized protein</fullName>
    </submittedName>
</protein>
<dbReference type="EMBL" id="JACHIF010000010">
    <property type="protein sequence ID" value="MBB5039764.1"/>
    <property type="molecule type" value="Genomic_DNA"/>
</dbReference>
<reference evidence="2 3" key="1">
    <citation type="submission" date="2020-08" db="EMBL/GenBank/DDBJ databases">
        <title>Genomic Encyclopedia of Type Strains, Phase IV (KMG-IV): sequencing the most valuable type-strain genomes for metagenomic binning, comparative biology and taxonomic classification.</title>
        <authorList>
            <person name="Goeker M."/>
        </authorList>
    </citation>
    <scope>NUCLEOTIDE SEQUENCE [LARGE SCALE GENOMIC DNA]</scope>
    <source>
        <strain evidence="2 3">DSM 12251</strain>
    </source>
</reference>
<feature type="transmembrane region" description="Helical" evidence="1">
    <location>
        <begin position="36"/>
        <end position="54"/>
    </location>
</feature>
<sequence length="55" mass="6178">MEEDDIEQPPVSEPTLDEASETQINRMAGCARLGKWLLYLLLAGIAIFFMFRGCS</sequence>
<keyword evidence="1" id="KW-0472">Membrane</keyword>
<accession>A0A7W7YPC7</accession>
<keyword evidence="3" id="KW-1185">Reference proteome</keyword>
<evidence type="ECO:0000256" key="1">
    <source>
        <dbReference type="SAM" id="Phobius"/>
    </source>
</evidence>